<dbReference type="EMBL" id="KQ243412">
    <property type="protein sequence ID" value="KNC75808.1"/>
    <property type="molecule type" value="Genomic_DNA"/>
</dbReference>
<feature type="region of interest" description="Disordered" evidence="1">
    <location>
        <begin position="226"/>
        <end position="304"/>
    </location>
</feature>
<accession>A0A0L0FIE4</accession>
<proteinExistence type="predicted"/>
<organism evidence="2 3">
    <name type="scientific">Sphaeroforma arctica JP610</name>
    <dbReference type="NCBI Taxonomy" id="667725"/>
    <lineage>
        <taxon>Eukaryota</taxon>
        <taxon>Ichthyosporea</taxon>
        <taxon>Ichthyophonida</taxon>
        <taxon>Sphaeroforma</taxon>
    </lineage>
</organism>
<evidence type="ECO:0000313" key="2">
    <source>
        <dbReference type="EMBL" id="KNC75808.1"/>
    </source>
</evidence>
<feature type="compositionally biased region" description="Low complexity" evidence="1">
    <location>
        <begin position="268"/>
        <end position="283"/>
    </location>
</feature>
<protein>
    <recommendedName>
        <fullName evidence="4">Peptidase S74 domain-containing protein</fullName>
    </recommendedName>
</protein>
<dbReference type="GeneID" id="25912174"/>
<gene>
    <name evidence="2" type="ORF">SARC_11670</name>
</gene>
<name>A0A0L0FIE4_9EUKA</name>
<dbReference type="STRING" id="667725.A0A0L0FIE4"/>
<dbReference type="Proteomes" id="UP000054560">
    <property type="component" value="Unassembled WGS sequence"/>
</dbReference>
<evidence type="ECO:0000256" key="1">
    <source>
        <dbReference type="SAM" id="MobiDB-lite"/>
    </source>
</evidence>
<dbReference type="Gene3D" id="2.150.10.10">
    <property type="entry name" value="Serralysin-like metalloprotease, C-terminal"/>
    <property type="match status" value="1"/>
</dbReference>
<keyword evidence="3" id="KW-1185">Reference proteome</keyword>
<evidence type="ECO:0000313" key="3">
    <source>
        <dbReference type="Proteomes" id="UP000054560"/>
    </source>
</evidence>
<evidence type="ECO:0008006" key="4">
    <source>
        <dbReference type="Google" id="ProtNLM"/>
    </source>
</evidence>
<sequence length="589" mass="58812">MTPSPSAILLGPPTRHANTVIFNASTSKLNSSVSNATYIRPIGAGPGTMPLYYDSVTSEVVVSSGSLATTGADGTSVTGIHVDSSGKLVVDFTDSSTAVIDGALMGNVHGPPGTIGPTGPAGEQGPSVSSLEITAGGGLMTTLTDGTTTITSNIKGTTGPSGAGIKTMELVADSLVFTLTDNSVVTIPGASTVSGDAGPDFIDVNLTNSTMTIEYSDGHTMSIPNVKGATGATGSEGAMGPEGPPGANAGSGITGATGAKGPGGPTGPTGATGATGATGPDSTGTGGTGGTGVTGPAGQDGNDVYPTFPTSTCYGDYLRWDGTDWVPGGGRVAIGCLAGEQNQSANGVTIGDQAGQFDQGVDSVAIGYRAGNTSQSDYSVAMGHNAGRTNQQEKCVAFGSGAGEENQGHSSVALGLNVGKVNQGSESTAIGYYAGYENMGAGSTCIGNQAGEHSCGPMSLTVGHLAGSDNVGPGSVIIASHSTLETAHNITPVDSVQLDTVLAGVATLRPKKFGYKENMYRTDDIQTRGHTDVRYCGLIAEDLLETTPSLVHTNADGAAIDIKWNDLTAYILAMQQRNAEDLRGIITSV</sequence>
<dbReference type="RefSeq" id="XP_014149710.1">
    <property type="nucleotide sequence ID" value="XM_014294235.1"/>
</dbReference>
<feature type="compositionally biased region" description="Low complexity" evidence="1">
    <location>
        <begin position="235"/>
        <end position="251"/>
    </location>
</feature>
<reference evidence="2 3" key="1">
    <citation type="submission" date="2011-02" db="EMBL/GenBank/DDBJ databases">
        <title>The Genome Sequence of Sphaeroforma arctica JP610.</title>
        <authorList>
            <consortium name="The Broad Institute Genome Sequencing Platform"/>
            <person name="Russ C."/>
            <person name="Cuomo C."/>
            <person name="Young S.K."/>
            <person name="Zeng Q."/>
            <person name="Gargeya S."/>
            <person name="Alvarado L."/>
            <person name="Berlin A."/>
            <person name="Chapman S.B."/>
            <person name="Chen Z."/>
            <person name="Freedman E."/>
            <person name="Gellesch M."/>
            <person name="Goldberg J."/>
            <person name="Griggs A."/>
            <person name="Gujja S."/>
            <person name="Heilman E."/>
            <person name="Heiman D."/>
            <person name="Howarth C."/>
            <person name="Mehta T."/>
            <person name="Neiman D."/>
            <person name="Pearson M."/>
            <person name="Roberts A."/>
            <person name="Saif S."/>
            <person name="Shea T."/>
            <person name="Shenoy N."/>
            <person name="Sisk P."/>
            <person name="Stolte C."/>
            <person name="Sykes S."/>
            <person name="White J."/>
            <person name="Yandava C."/>
            <person name="Burger G."/>
            <person name="Gray M.W."/>
            <person name="Holland P.W.H."/>
            <person name="King N."/>
            <person name="Lang F.B.F."/>
            <person name="Roger A.J."/>
            <person name="Ruiz-Trillo I."/>
            <person name="Haas B."/>
            <person name="Nusbaum C."/>
            <person name="Birren B."/>
        </authorList>
    </citation>
    <scope>NUCLEOTIDE SEQUENCE [LARGE SCALE GENOMIC DNA]</scope>
    <source>
        <strain evidence="2 3">JP610</strain>
    </source>
</reference>
<feature type="compositionally biased region" description="Gly residues" evidence="1">
    <location>
        <begin position="284"/>
        <end position="295"/>
    </location>
</feature>
<feature type="compositionally biased region" description="Gly residues" evidence="1">
    <location>
        <begin position="252"/>
        <end position="267"/>
    </location>
</feature>
<dbReference type="AlphaFoldDB" id="A0A0L0FIE4"/>
<dbReference type="InterPro" id="IPR011049">
    <property type="entry name" value="Serralysin-like_metalloprot_C"/>
</dbReference>